<proteinExistence type="predicted"/>
<dbReference type="SUPFAM" id="SSF64288">
    <property type="entry name" value="Chorismate lyase-like"/>
    <property type="match status" value="1"/>
</dbReference>
<dbReference type="PANTHER" id="PTHR44846">
    <property type="entry name" value="MANNOSYL-D-GLYCERATE TRANSPORT/METABOLISM SYSTEM REPRESSOR MNGR-RELATED"/>
    <property type="match status" value="1"/>
</dbReference>
<dbReference type="InterPro" id="IPR036390">
    <property type="entry name" value="WH_DNA-bd_sf"/>
</dbReference>
<evidence type="ECO:0000259" key="4">
    <source>
        <dbReference type="PROSITE" id="PS50949"/>
    </source>
</evidence>
<dbReference type="InterPro" id="IPR000524">
    <property type="entry name" value="Tscrpt_reg_HTH_GntR"/>
</dbReference>
<keyword evidence="2" id="KW-0238">DNA-binding</keyword>
<dbReference type="Pfam" id="PF07702">
    <property type="entry name" value="UTRA"/>
    <property type="match status" value="1"/>
</dbReference>
<evidence type="ECO:0000256" key="3">
    <source>
        <dbReference type="ARBA" id="ARBA00023163"/>
    </source>
</evidence>
<sequence>MTSAENAARGRRIPAGWTSVYPRSQRAERLAGELRDQILAGRFGEGERLEEAVLAARHTASRNTVREALELLRREGLIERRRGAGTTVRAPKYGHGLDRLTGLAEALAGYGTVRNRVVSAERLPAAPDRILDRLELEPGSGVVRLERLRFVNDEPLSYDISYLPADIGVPLLDADLVTNDVFGLIEQTSGQSLGRAELTVHATNAEPDVAAQLGLITGAAIFTIERLTRLADDRPVDSEVLQIRADRFALEAVVHRDRRADLPGRAN</sequence>
<dbReference type="InterPro" id="IPR011663">
    <property type="entry name" value="UTRA"/>
</dbReference>
<dbReference type="PROSITE" id="PS50949">
    <property type="entry name" value="HTH_GNTR"/>
    <property type="match status" value="1"/>
</dbReference>
<reference evidence="5 6" key="1">
    <citation type="journal article" date="2019" name="Int. J. Syst. Evol. Microbiol.">
        <title>The Global Catalogue of Microorganisms (GCM) 10K type strain sequencing project: providing services to taxonomists for standard genome sequencing and annotation.</title>
        <authorList>
            <consortium name="The Broad Institute Genomics Platform"/>
            <consortium name="The Broad Institute Genome Sequencing Center for Infectious Disease"/>
            <person name="Wu L."/>
            <person name="Ma J."/>
        </authorList>
    </citation>
    <scope>NUCLEOTIDE SEQUENCE [LARGE SCALE GENOMIC DNA]</scope>
    <source>
        <strain evidence="5 6">JCM 14304</strain>
    </source>
</reference>
<evidence type="ECO:0000256" key="1">
    <source>
        <dbReference type="ARBA" id="ARBA00023015"/>
    </source>
</evidence>
<dbReference type="InterPro" id="IPR028978">
    <property type="entry name" value="Chorismate_lyase_/UTRA_dom_sf"/>
</dbReference>
<dbReference type="Gene3D" id="3.40.1410.10">
    <property type="entry name" value="Chorismate lyase-like"/>
    <property type="match status" value="1"/>
</dbReference>
<keyword evidence="1" id="KW-0805">Transcription regulation</keyword>
<evidence type="ECO:0000313" key="6">
    <source>
        <dbReference type="Proteomes" id="UP001500190"/>
    </source>
</evidence>
<protein>
    <submittedName>
        <fullName evidence="5">GntR family transcriptional regulator</fullName>
    </submittedName>
</protein>
<dbReference type="Gene3D" id="1.10.10.10">
    <property type="entry name" value="Winged helix-like DNA-binding domain superfamily/Winged helix DNA-binding domain"/>
    <property type="match status" value="1"/>
</dbReference>
<organism evidence="5 6">
    <name type="scientific">Kribbella karoonensis</name>
    <dbReference type="NCBI Taxonomy" id="324851"/>
    <lineage>
        <taxon>Bacteria</taxon>
        <taxon>Bacillati</taxon>
        <taxon>Actinomycetota</taxon>
        <taxon>Actinomycetes</taxon>
        <taxon>Propionibacteriales</taxon>
        <taxon>Kribbellaceae</taxon>
        <taxon>Kribbella</taxon>
    </lineage>
</organism>
<dbReference type="EMBL" id="BAAAND010000004">
    <property type="protein sequence ID" value="GAA1581175.1"/>
    <property type="molecule type" value="Genomic_DNA"/>
</dbReference>
<dbReference type="Pfam" id="PF00392">
    <property type="entry name" value="GntR"/>
    <property type="match status" value="1"/>
</dbReference>
<evidence type="ECO:0000313" key="5">
    <source>
        <dbReference type="EMBL" id="GAA1581175.1"/>
    </source>
</evidence>
<feature type="domain" description="HTH gntR-type" evidence="4">
    <location>
        <begin position="24"/>
        <end position="91"/>
    </location>
</feature>
<dbReference type="SMART" id="SM00345">
    <property type="entry name" value="HTH_GNTR"/>
    <property type="match status" value="1"/>
</dbReference>
<evidence type="ECO:0000256" key="2">
    <source>
        <dbReference type="ARBA" id="ARBA00023125"/>
    </source>
</evidence>
<dbReference type="CDD" id="cd07377">
    <property type="entry name" value="WHTH_GntR"/>
    <property type="match status" value="1"/>
</dbReference>
<comment type="caution">
    <text evidence="5">The sequence shown here is derived from an EMBL/GenBank/DDBJ whole genome shotgun (WGS) entry which is preliminary data.</text>
</comment>
<dbReference type="PANTHER" id="PTHR44846:SF17">
    <property type="entry name" value="GNTR-FAMILY TRANSCRIPTIONAL REGULATOR"/>
    <property type="match status" value="1"/>
</dbReference>
<dbReference type="Proteomes" id="UP001500190">
    <property type="component" value="Unassembled WGS sequence"/>
</dbReference>
<dbReference type="SUPFAM" id="SSF46785">
    <property type="entry name" value="Winged helix' DNA-binding domain"/>
    <property type="match status" value="1"/>
</dbReference>
<dbReference type="RefSeq" id="WP_344190759.1">
    <property type="nucleotide sequence ID" value="NZ_BAAAND010000004.1"/>
</dbReference>
<keyword evidence="3" id="KW-0804">Transcription</keyword>
<name>A0ABN2DQH8_9ACTN</name>
<keyword evidence="6" id="KW-1185">Reference proteome</keyword>
<dbReference type="InterPro" id="IPR036388">
    <property type="entry name" value="WH-like_DNA-bd_sf"/>
</dbReference>
<accession>A0ABN2DQH8</accession>
<gene>
    <name evidence="5" type="ORF">GCM10009742_27120</name>
</gene>
<dbReference type="SMART" id="SM00866">
    <property type="entry name" value="UTRA"/>
    <property type="match status" value="1"/>
</dbReference>
<dbReference type="InterPro" id="IPR050679">
    <property type="entry name" value="Bact_HTH_transcr_reg"/>
</dbReference>